<dbReference type="InterPro" id="IPR006214">
    <property type="entry name" value="Bax_inhibitor_1-related"/>
</dbReference>
<keyword evidence="4 5" id="KW-0472">Membrane</keyword>
<keyword evidence="2 5" id="KW-0812">Transmembrane</keyword>
<gene>
    <name evidence="6" type="ORF">JZ786_07290</name>
</gene>
<feature type="transmembrane region" description="Helical" evidence="5">
    <location>
        <begin position="60"/>
        <end position="81"/>
    </location>
</feature>
<name>A0A9X7W128_9BACL</name>
<organism evidence="6 7">
    <name type="scientific">Alicyclobacillus mengziensis</name>
    <dbReference type="NCBI Taxonomy" id="2931921"/>
    <lineage>
        <taxon>Bacteria</taxon>
        <taxon>Bacillati</taxon>
        <taxon>Bacillota</taxon>
        <taxon>Bacilli</taxon>
        <taxon>Bacillales</taxon>
        <taxon>Alicyclobacillaceae</taxon>
        <taxon>Alicyclobacillus</taxon>
    </lineage>
</organism>
<dbReference type="Proteomes" id="UP000663505">
    <property type="component" value="Chromosome"/>
</dbReference>
<dbReference type="KEGG" id="afx:JZ786_07290"/>
<dbReference type="Pfam" id="PF01027">
    <property type="entry name" value="Bax1-I"/>
    <property type="match status" value="1"/>
</dbReference>
<evidence type="ECO:0000256" key="1">
    <source>
        <dbReference type="ARBA" id="ARBA00004141"/>
    </source>
</evidence>
<keyword evidence="3 5" id="KW-1133">Transmembrane helix</keyword>
<dbReference type="EMBL" id="CP071182">
    <property type="protein sequence ID" value="QSO48756.1"/>
    <property type="molecule type" value="Genomic_DNA"/>
</dbReference>
<reference evidence="6 7" key="1">
    <citation type="submission" date="2021-02" db="EMBL/GenBank/DDBJ databases">
        <title>Alicyclobacillus curvatus sp. nov. and Alicyclobacillus mengziensis sp. nov., two acidophilic bacteria isolated from acid mine drainage.</title>
        <authorList>
            <person name="Huang Y."/>
        </authorList>
    </citation>
    <scope>NUCLEOTIDE SEQUENCE [LARGE SCALE GENOMIC DNA]</scope>
    <source>
        <strain evidence="6 7">S30H14</strain>
    </source>
</reference>
<keyword evidence="7" id="KW-1185">Reference proteome</keyword>
<evidence type="ECO:0000256" key="4">
    <source>
        <dbReference type="ARBA" id="ARBA00023136"/>
    </source>
</evidence>
<accession>A0A9X7W128</accession>
<feature type="transmembrane region" description="Helical" evidence="5">
    <location>
        <begin position="5"/>
        <end position="23"/>
    </location>
</feature>
<dbReference type="AlphaFoldDB" id="A0A9X7W128"/>
<evidence type="ECO:0000256" key="3">
    <source>
        <dbReference type="ARBA" id="ARBA00022989"/>
    </source>
</evidence>
<dbReference type="RefSeq" id="WP_206658073.1">
    <property type="nucleotide sequence ID" value="NZ_CP071182.1"/>
</dbReference>
<comment type="subcellular location">
    <subcellularLocation>
        <location evidence="1">Membrane</location>
        <topology evidence="1">Multi-pass membrane protein</topology>
    </subcellularLocation>
</comment>
<proteinExistence type="predicted"/>
<sequence>MGKFLYSTLIALIVVNVLSWLFFHNSGSQLALSSITGVLFCEFILYDIQRAYRKKHAETIPMLVVNVYLDILNLFLSVLNLNAFSRK</sequence>
<evidence type="ECO:0000256" key="5">
    <source>
        <dbReference type="SAM" id="Phobius"/>
    </source>
</evidence>
<dbReference type="GO" id="GO:0016020">
    <property type="term" value="C:membrane"/>
    <property type="evidence" value="ECO:0007669"/>
    <property type="project" value="UniProtKB-SubCell"/>
</dbReference>
<evidence type="ECO:0000256" key="2">
    <source>
        <dbReference type="ARBA" id="ARBA00022692"/>
    </source>
</evidence>
<evidence type="ECO:0000313" key="6">
    <source>
        <dbReference type="EMBL" id="QSO48756.1"/>
    </source>
</evidence>
<protein>
    <submittedName>
        <fullName evidence="6">Bax inhibitor-1 family protein</fullName>
    </submittedName>
</protein>
<evidence type="ECO:0000313" key="7">
    <source>
        <dbReference type="Proteomes" id="UP000663505"/>
    </source>
</evidence>
<feature type="transmembrane region" description="Helical" evidence="5">
    <location>
        <begin position="29"/>
        <end position="48"/>
    </location>
</feature>